<dbReference type="Proteomes" id="UP001589750">
    <property type="component" value="Unassembled WGS sequence"/>
</dbReference>
<comment type="caution">
    <text evidence="2">The sequence shown here is derived from an EMBL/GenBank/DDBJ whole genome shotgun (WGS) entry which is preliminary data.</text>
</comment>
<evidence type="ECO:0000313" key="3">
    <source>
        <dbReference type="Proteomes" id="UP001589750"/>
    </source>
</evidence>
<evidence type="ECO:0000313" key="2">
    <source>
        <dbReference type="EMBL" id="MFB9312641.1"/>
    </source>
</evidence>
<organism evidence="2 3">
    <name type="scientific">Nocardioides plantarum</name>
    <dbReference type="NCBI Taxonomy" id="29299"/>
    <lineage>
        <taxon>Bacteria</taxon>
        <taxon>Bacillati</taxon>
        <taxon>Actinomycetota</taxon>
        <taxon>Actinomycetes</taxon>
        <taxon>Propionibacteriales</taxon>
        <taxon>Nocardioidaceae</taxon>
        <taxon>Nocardioides</taxon>
    </lineage>
</organism>
<gene>
    <name evidence="2" type="ORF">ACFFRI_06255</name>
</gene>
<evidence type="ECO:0000256" key="1">
    <source>
        <dbReference type="SAM" id="MobiDB-lite"/>
    </source>
</evidence>
<dbReference type="EMBL" id="JBHMDG010000008">
    <property type="protein sequence ID" value="MFB9312641.1"/>
    <property type="molecule type" value="Genomic_DNA"/>
</dbReference>
<feature type="region of interest" description="Disordered" evidence="1">
    <location>
        <begin position="1"/>
        <end position="21"/>
    </location>
</feature>
<keyword evidence="3" id="KW-1185">Reference proteome</keyword>
<feature type="compositionally biased region" description="Basic and acidic residues" evidence="1">
    <location>
        <begin position="1"/>
        <end position="11"/>
    </location>
</feature>
<proteinExistence type="predicted"/>
<protein>
    <submittedName>
        <fullName evidence="2">Uncharacterized protein</fullName>
    </submittedName>
</protein>
<name>A0ABV5K7C2_9ACTN</name>
<sequence>MLKKDDNERARSTAKSDATVKLSDKSADGLGQRLYWRVNGATTYNVCENRGGSGTSKTCSVTNNKFIQYKFCVMSTTANVACADEDGFQT</sequence>
<accession>A0ABV5K7C2</accession>
<dbReference type="RefSeq" id="WP_140008182.1">
    <property type="nucleotide sequence ID" value="NZ_JBHMDG010000008.1"/>
</dbReference>
<reference evidence="2 3" key="1">
    <citation type="submission" date="2024-09" db="EMBL/GenBank/DDBJ databases">
        <authorList>
            <person name="Sun Q."/>
            <person name="Mori K."/>
        </authorList>
    </citation>
    <scope>NUCLEOTIDE SEQUENCE [LARGE SCALE GENOMIC DNA]</scope>
    <source>
        <strain evidence="2 3">JCM 9626</strain>
    </source>
</reference>